<dbReference type="Proteomes" id="UP000017805">
    <property type="component" value="Chromosome"/>
</dbReference>
<accession>U5LJ99</accession>
<sequence length="50" mass="5857">MLSKAEHLLISRELGRLRDELMLCSDDQVRKSIHQDILLLRRALTITARK</sequence>
<name>U5LJ99_9BACI</name>
<gene>
    <name evidence="1" type="ORF">N288_24670</name>
</gene>
<organism evidence="1 2">
    <name type="scientific">Bacillus infantis NRRL B-14911</name>
    <dbReference type="NCBI Taxonomy" id="1367477"/>
    <lineage>
        <taxon>Bacteria</taxon>
        <taxon>Bacillati</taxon>
        <taxon>Bacillota</taxon>
        <taxon>Bacilli</taxon>
        <taxon>Bacillales</taxon>
        <taxon>Bacillaceae</taxon>
        <taxon>Bacillus</taxon>
    </lineage>
</organism>
<dbReference type="HOGENOM" id="CLU_209555_1_0_9"/>
<proteinExistence type="predicted"/>
<keyword evidence="2" id="KW-1185">Reference proteome</keyword>
<evidence type="ECO:0000313" key="2">
    <source>
        <dbReference type="Proteomes" id="UP000017805"/>
    </source>
</evidence>
<evidence type="ECO:0000313" key="1">
    <source>
        <dbReference type="EMBL" id="AGX06766.1"/>
    </source>
</evidence>
<dbReference type="EMBL" id="CP006643">
    <property type="protein sequence ID" value="AGX06766.1"/>
    <property type="molecule type" value="Genomic_DNA"/>
</dbReference>
<protein>
    <submittedName>
        <fullName evidence="1">Uncharacterized protein</fullName>
    </submittedName>
</protein>
<dbReference type="KEGG" id="bif:N288_24670"/>
<dbReference type="AlphaFoldDB" id="U5LJ99"/>
<reference evidence="1 2" key="1">
    <citation type="submission" date="2013-07" db="EMBL/GenBank/DDBJ databases">
        <title>Complete genome sequence of Bacillus infantis NRRL B-14911 that has potential to induce cardiac disease by antigenic mimicry.</title>
        <authorList>
            <person name="Massilamany C."/>
            <person name="Smith T.P.L."/>
            <person name="Loy J.D."/>
            <person name="Barletta R."/>
            <person name="Reddy J."/>
        </authorList>
    </citation>
    <scope>NUCLEOTIDE SEQUENCE [LARGE SCALE GENOMIC DNA]</scope>
    <source>
        <strain evidence="1 2">NRRL B-14911</strain>
    </source>
</reference>